<dbReference type="Proteomes" id="UP000034652">
    <property type="component" value="Unassembled WGS sequence"/>
</dbReference>
<keyword evidence="5" id="KW-0694">RNA-binding</keyword>
<dbReference type="Pfam" id="PF00410">
    <property type="entry name" value="Ribosomal_S8"/>
    <property type="match status" value="1"/>
</dbReference>
<dbReference type="EMBL" id="LCIV01000003">
    <property type="protein sequence ID" value="KKT64033.1"/>
    <property type="molecule type" value="Genomic_DNA"/>
</dbReference>
<dbReference type="Gene3D" id="3.30.1370.30">
    <property type="match status" value="1"/>
</dbReference>
<dbReference type="AlphaFoldDB" id="A0A0G1IYG5"/>
<evidence type="ECO:0000313" key="6">
    <source>
        <dbReference type="EMBL" id="KKT64033.1"/>
    </source>
</evidence>
<dbReference type="GO" id="GO:0006412">
    <property type="term" value="P:translation"/>
    <property type="evidence" value="ECO:0007669"/>
    <property type="project" value="UniProtKB-UniRule"/>
</dbReference>
<dbReference type="STRING" id="1618646.UW57_C0003G0027"/>
<dbReference type="GO" id="GO:0003735">
    <property type="term" value="F:structural constituent of ribosome"/>
    <property type="evidence" value="ECO:0007669"/>
    <property type="project" value="InterPro"/>
</dbReference>
<dbReference type="NCBIfam" id="NF001109">
    <property type="entry name" value="PRK00136.1"/>
    <property type="match status" value="1"/>
</dbReference>
<evidence type="ECO:0000256" key="2">
    <source>
        <dbReference type="ARBA" id="ARBA00022980"/>
    </source>
</evidence>
<dbReference type="SUPFAM" id="SSF56047">
    <property type="entry name" value="Ribosomal protein S8"/>
    <property type="match status" value="1"/>
</dbReference>
<dbReference type="InterPro" id="IPR035987">
    <property type="entry name" value="Ribosomal_uS8_sf"/>
</dbReference>
<dbReference type="GO" id="GO:1990904">
    <property type="term" value="C:ribonucleoprotein complex"/>
    <property type="evidence" value="ECO:0007669"/>
    <property type="project" value="UniProtKB-KW"/>
</dbReference>
<protein>
    <recommendedName>
        <fullName evidence="4 5">Small ribosomal subunit protein uS8</fullName>
    </recommendedName>
</protein>
<evidence type="ECO:0000313" key="7">
    <source>
        <dbReference type="Proteomes" id="UP000034652"/>
    </source>
</evidence>
<dbReference type="FunFam" id="3.30.1490.10:FF:000001">
    <property type="entry name" value="30S ribosomal protein S8"/>
    <property type="match status" value="1"/>
</dbReference>
<keyword evidence="5" id="KW-0699">rRNA-binding</keyword>
<dbReference type="PANTHER" id="PTHR11758">
    <property type="entry name" value="40S RIBOSOMAL PROTEIN S15A"/>
    <property type="match status" value="1"/>
</dbReference>
<sequence>MTDPIADMLVRIKNAQAAKKETVSFEYSNIKLEIAAVLERAGYVESVERKGRKGGKQIEVKLLYDESGSPKISGGKRVSKPSQRIYQRCREIYALKNGFGITIYSTPKGIMTDREARKNKLGGEVLMELW</sequence>
<dbReference type="PATRIC" id="fig|1618646.3.peg.262"/>
<gene>
    <name evidence="5" type="primary">rpsH</name>
    <name evidence="6" type="ORF">UW57_C0003G0027</name>
</gene>
<evidence type="ECO:0000256" key="5">
    <source>
        <dbReference type="HAMAP-Rule" id="MF_01302"/>
    </source>
</evidence>
<evidence type="ECO:0000256" key="4">
    <source>
        <dbReference type="ARBA" id="ARBA00035258"/>
    </source>
</evidence>
<comment type="subunit">
    <text evidence="5">Part of the 30S ribosomal subunit. Contacts proteins S5 and S12.</text>
</comment>
<dbReference type="HAMAP" id="MF_01302_B">
    <property type="entry name" value="Ribosomal_uS8_B"/>
    <property type="match status" value="1"/>
</dbReference>
<reference evidence="6 7" key="1">
    <citation type="journal article" date="2015" name="Nature">
        <title>rRNA introns, odd ribosomes, and small enigmatic genomes across a large radiation of phyla.</title>
        <authorList>
            <person name="Brown C.T."/>
            <person name="Hug L.A."/>
            <person name="Thomas B.C."/>
            <person name="Sharon I."/>
            <person name="Castelle C.J."/>
            <person name="Singh A."/>
            <person name="Wilkins M.J."/>
            <person name="Williams K.H."/>
            <person name="Banfield J.F."/>
        </authorList>
    </citation>
    <scope>NUCLEOTIDE SEQUENCE [LARGE SCALE GENOMIC DNA]</scope>
</reference>
<organism evidence="6 7">
    <name type="scientific">Candidatus Giovannonibacteria bacterium GW2011_GWA1_44_29</name>
    <dbReference type="NCBI Taxonomy" id="1618646"/>
    <lineage>
        <taxon>Bacteria</taxon>
        <taxon>Candidatus Giovannoniibacteriota</taxon>
    </lineage>
</organism>
<dbReference type="Gene3D" id="3.30.1490.10">
    <property type="match status" value="1"/>
</dbReference>
<dbReference type="GO" id="GO:0005737">
    <property type="term" value="C:cytoplasm"/>
    <property type="evidence" value="ECO:0007669"/>
    <property type="project" value="UniProtKB-ARBA"/>
</dbReference>
<comment type="similarity">
    <text evidence="1 5">Belongs to the universal ribosomal protein uS8 family.</text>
</comment>
<evidence type="ECO:0000256" key="1">
    <source>
        <dbReference type="ARBA" id="ARBA00006471"/>
    </source>
</evidence>
<accession>A0A0G1IYG5</accession>
<keyword evidence="3 5" id="KW-0687">Ribonucleoprotein</keyword>
<name>A0A0G1IYG5_9BACT</name>
<dbReference type="GO" id="GO:0019843">
    <property type="term" value="F:rRNA binding"/>
    <property type="evidence" value="ECO:0007669"/>
    <property type="project" value="UniProtKB-UniRule"/>
</dbReference>
<dbReference type="GO" id="GO:0005840">
    <property type="term" value="C:ribosome"/>
    <property type="evidence" value="ECO:0007669"/>
    <property type="project" value="UniProtKB-KW"/>
</dbReference>
<keyword evidence="2 5" id="KW-0689">Ribosomal protein</keyword>
<comment type="caution">
    <text evidence="6">The sequence shown here is derived from an EMBL/GenBank/DDBJ whole genome shotgun (WGS) entry which is preliminary data.</text>
</comment>
<evidence type="ECO:0000256" key="3">
    <source>
        <dbReference type="ARBA" id="ARBA00023274"/>
    </source>
</evidence>
<proteinExistence type="inferred from homology"/>
<dbReference type="InterPro" id="IPR000630">
    <property type="entry name" value="Ribosomal_uS8"/>
</dbReference>
<comment type="function">
    <text evidence="5">One of the primary rRNA binding proteins, it binds directly to 16S rRNA central domain where it helps coordinate assembly of the platform of the 30S subunit.</text>
</comment>